<protein>
    <submittedName>
        <fullName evidence="1">Uncharacterized protein</fullName>
    </submittedName>
</protein>
<dbReference type="AlphaFoldDB" id="A0A9P6LE52"/>
<evidence type="ECO:0000313" key="2">
    <source>
        <dbReference type="Proteomes" id="UP000781932"/>
    </source>
</evidence>
<reference evidence="1" key="1">
    <citation type="submission" date="2020-03" db="EMBL/GenBank/DDBJ databases">
        <authorList>
            <person name="He L."/>
        </authorList>
    </citation>
    <scope>NUCLEOTIDE SEQUENCE</scope>
    <source>
        <strain evidence="1">CkLH20</strain>
    </source>
</reference>
<accession>A0A9P6LE52</accession>
<evidence type="ECO:0000313" key="1">
    <source>
        <dbReference type="EMBL" id="KAF9869701.1"/>
    </source>
</evidence>
<comment type="caution">
    <text evidence="1">The sequence shown here is derived from an EMBL/GenBank/DDBJ whole genome shotgun (WGS) entry which is preliminary data.</text>
</comment>
<organism evidence="1 2">
    <name type="scientific">Colletotrichum karsti</name>
    <dbReference type="NCBI Taxonomy" id="1095194"/>
    <lineage>
        <taxon>Eukaryota</taxon>
        <taxon>Fungi</taxon>
        <taxon>Dikarya</taxon>
        <taxon>Ascomycota</taxon>
        <taxon>Pezizomycotina</taxon>
        <taxon>Sordariomycetes</taxon>
        <taxon>Hypocreomycetidae</taxon>
        <taxon>Glomerellales</taxon>
        <taxon>Glomerellaceae</taxon>
        <taxon>Colletotrichum</taxon>
        <taxon>Colletotrichum boninense species complex</taxon>
    </lineage>
</organism>
<reference evidence="1" key="2">
    <citation type="submission" date="2020-11" db="EMBL/GenBank/DDBJ databases">
        <title>Whole genome sequencing of Colletotrichum sp.</title>
        <authorList>
            <person name="Li H."/>
        </authorList>
    </citation>
    <scope>NUCLEOTIDE SEQUENCE</scope>
    <source>
        <strain evidence="1">CkLH20</strain>
    </source>
</reference>
<keyword evidence="2" id="KW-1185">Reference proteome</keyword>
<proteinExistence type="predicted"/>
<dbReference type="GeneID" id="62168674"/>
<dbReference type="OrthoDB" id="5329332at2759"/>
<dbReference type="EMBL" id="JAATWM020000066">
    <property type="protein sequence ID" value="KAF9869701.1"/>
    <property type="molecule type" value="Genomic_DNA"/>
</dbReference>
<dbReference type="Proteomes" id="UP000781932">
    <property type="component" value="Unassembled WGS sequence"/>
</dbReference>
<dbReference type="RefSeq" id="XP_038739162.1">
    <property type="nucleotide sequence ID" value="XM_038895600.1"/>
</dbReference>
<gene>
    <name evidence="1" type="ORF">CkaCkLH20_12888</name>
</gene>
<name>A0A9P6LE52_9PEZI</name>
<sequence>MVYIPPNTNVPKITAYLTTSLSPEDLATVKKAFELGACSRFCPILEMVIKDEPLYHNKSHADIRHAEDVAGRKEGFVVIDDCAVDDEAIWFIDTFATEDQVEDGEVESTDVLLKILIKTDCLPLTWINYDIANIDIMEDLGNCGVEMPLAMDYKQETPSNCGGLNMKEQQKHQSLWLTAEPGDFEESTDPDLLDNFRPRPDKVAKLYKQVAEEHGVVAEWTIPSAARPIELPDGTKKTFPQGSVVLQHKWNPKYPWPDYKWPDESL</sequence>